<dbReference type="PANTHER" id="PTHR45926">
    <property type="entry name" value="OSJNBA0053K19.4 PROTEIN"/>
    <property type="match status" value="1"/>
</dbReference>
<dbReference type="Proteomes" id="UP000236291">
    <property type="component" value="Unassembled WGS sequence"/>
</dbReference>
<comment type="caution">
    <text evidence="3">The sequence shown here is derived from an EMBL/GenBank/DDBJ whole genome shotgun (WGS) entry which is preliminary data.</text>
</comment>
<proteinExistence type="predicted"/>
<evidence type="ECO:0000313" key="3">
    <source>
        <dbReference type="EMBL" id="PNX95193.1"/>
    </source>
</evidence>
<dbReference type="STRING" id="57577.A0A2K3MWL3"/>
<sequence>MEHGKPIISTYWLDSTISLSQHKKNNVVAHTDQNKKEPTTTTVSTKTKDYVGDFGCKMMNKNLGPKTTCVLKDHPRYGDGEEEVIIKKVKKPMERYKKMQCWVILKRMLEGRDGWALKYPLDHKYSEGLSKTNRLVNKSKLKAIGLKDIETKLKLYSTPEEFADDMRFVFSQGLLYHPRHIVHRIAMKFSETFENKWKSLNEEWTLEERKVKRIHKRKRG</sequence>
<dbReference type="InterPro" id="IPR036427">
    <property type="entry name" value="Bromodomain-like_sf"/>
</dbReference>
<evidence type="ECO:0000259" key="2">
    <source>
        <dbReference type="SMART" id="SM00297"/>
    </source>
</evidence>
<dbReference type="ExpressionAtlas" id="A0A2K3MWL3">
    <property type="expression patterns" value="baseline"/>
</dbReference>
<evidence type="ECO:0000256" key="1">
    <source>
        <dbReference type="ARBA" id="ARBA00023117"/>
    </source>
</evidence>
<gene>
    <name evidence="3" type="ORF">L195_g018377</name>
</gene>
<reference evidence="3 4" key="2">
    <citation type="journal article" date="2017" name="Front. Plant Sci.">
        <title>Gene Classification and Mining of Molecular Markers Useful in Red Clover (Trifolium pratense) Breeding.</title>
        <authorList>
            <person name="Istvanek J."/>
            <person name="Dluhosova J."/>
            <person name="Dluhos P."/>
            <person name="Patkova L."/>
            <person name="Nedelnik J."/>
            <person name="Repkova J."/>
        </authorList>
    </citation>
    <scope>NUCLEOTIDE SEQUENCE [LARGE SCALE GENOMIC DNA]</scope>
    <source>
        <strain evidence="4">cv. Tatra</strain>
        <tissue evidence="3">Young leaves</tissue>
    </source>
</reference>
<dbReference type="InterPro" id="IPR001487">
    <property type="entry name" value="Bromodomain"/>
</dbReference>
<accession>A0A2K3MWL3</accession>
<dbReference type="Gene3D" id="1.20.920.10">
    <property type="entry name" value="Bromodomain-like"/>
    <property type="match status" value="1"/>
</dbReference>
<dbReference type="AlphaFoldDB" id="A0A2K3MWL3"/>
<feature type="domain" description="Bromo" evidence="2">
    <location>
        <begin position="90"/>
        <end position="202"/>
    </location>
</feature>
<protein>
    <submittedName>
        <fullName evidence="3">Transcription factor GTE12-like protein</fullName>
    </submittedName>
</protein>
<dbReference type="EMBL" id="ASHM01013213">
    <property type="protein sequence ID" value="PNX95193.1"/>
    <property type="molecule type" value="Genomic_DNA"/>
</dbReference>
<evidence type="ECO:0000313" key="4">
    <source>
        <dbReference type="Proteomes" id="UP000236291"/>
    </source>
</evidence>
<dbReference type="SMART" id="SM00297">
    <property type="entry name" value="BROMO"/>
    <property type="match status" value="1"/>
</dbReference>
<organism evidence="3 4">
    <name type="scientific">Trifolium pratense</name>
    <name type="common">Red clover</name>
    <dbReference type="NCBI Taxonomy" id="57577"/>
    <lineage>
        <taxon>Eukaryota</taxon>
        <taxon>Viridiplantae</taxon>
        <taxon>Streptophyta</taxon>
        <taxon>Embryophyta</taxon>
        <taxon>Tracheophyta</taxon>
        <taxon>Spermatophyta</taxon>
        <taxon>Magnoliopsida</taxon>
        <taxon>eudicotyledons</taxon>
        <taxon>Gunneridae</taxon>
        <taxon>Pentapetalae</taxon>
        <taxon>rosids</taxon>
        <taxon>fabids</taxon>
        <taxon>Fabales</taxon>
        <taxon>Fabaceae</taxon>
        <taxon>Papilionoideae</taxon>
        <taxon>50 kb inversion clade</taxon>
        <taxon>NPAAA clade</taxon>
        <taxon>Hologalegina</taxon>
        <taxon>IRL clade</taxon>
        <taxon>Trifolieae</taxon>
        <taxon>Trifolium</taxon>
    </lineage>
</organism>
<dbReference type="SUPFAM" id="SSF47370">
    <property type="entry name" value="Bromodomain"/>
    <property type="match status" value="1"/>
</dbReference>
<name>A0A2K3MWL3_TRIPR</name>
<keyword evidence="1" id="KW-0103">Bromodomain</keyword>
<reference evidence="3 4" key="1">
    <citation type="journal article" date="2014" name="Am. J. Bot.">
        <title>Genome assembly and annotation for red clover (Trifolium pratense; Fabaceae).</title>
        <authorList>
            <person name="Istvanek J."/>
            <person name="Jaros M."/>
            <person name="Krenek A."/>
            <person name="Repkova J."/>
        </authorList>
    </citation>
    <scope>NUCLEOTIDE SEQUENCE [LARGE SCALE GENOMIC DNA]</scope>
    <source>
        <strain evidence="4">cv. Tatra</strain>
        <tissue evidence="3">Young leaves</tissue>
    </source>
</reference>